<keyword evidence="1" id="KW-1133">Transmembrane helix</keyword>
<organism evidence="2 3">
    <name type="scientific">Opitutus terrae (strain DSM 11246 / JCM 15787 / PB90-1)</name>
    <dbReference type="NCBI Taxonomy" id="452637"/>
    <lineage>
        <taxon>Bacteria</taxon>
        <taxon>Pseudomonadati</taxon>
        <taxon>Verrucomicrobiota</taxon>
        <taxon>Opitutia</taxon>
        <taxon>Opitutales</taxon>
        <taxon>Opitutaceae</taxon>
        <taxon>Opitutus</taxon>
    </lineage>
</organism>
<dbReference type="HOGENOM" id="CLU_139090_0_0_0"/>
<keyword evidence="1" id="KW-0472">Membrane</keyword>
<accession>B1ZX97</accession>
<reference evidence="2 3" key="1">
    <citation type="journal article" date="2011" name="J. Bacteriol.">
        <title>Genome sequence of the verrucomicrobium Opitutus terrae PB90-1, an abundant inhabitant of rice paddy soil ecosystems.</title>
        <authorList>
            <person name="van Passel M.W."/>
            <person name="Kant R."/>
            <person name="Palva A."/>
            <person name="Copeland A."/>
            <person name="Lucas S."/>
            <person name="Lapidus A."/>
            <person name="Glavina del Rio T."/>
            <person name="Pitluck S."/>
            <person name="Goltsman E."/>
            <person name="Clum A."/>
            <person name="Sun H."/>
            <person name="Schmutz J."/>
            <person name="Larimer F.W."/>
            <person name="Land M.L."/>
            <person name="Hauser L."/>
            <person name="Kyrpides N."/>
            <person name="Mikhailova N."/>
            <person name="Richardson P.P."/>
            <person name="Janssen P.H."/>
            <person name="de Vos W.M."/>
            <person name="Smidt H."/>
        </authorList>
    </citation>
    <scope>NUCLEOTIDE SEQUENCE [LARGE SCALE GENOMIC DNA]</scope>
    <source>
        <strain evidence="3">DSM 11246 / JCM 15787 / PB90-1</strain>
    </source>
</reference>
<dbReference type="KEGG" id="ote:Oter_2868"/>
<protein>
    <submittedName>
        <fullName evidence="2">Cytochrome c family protein</fullName>
    </submittedName>
</protein>
<proteinExistence type="predicted"/>
<dbReference type="EMBL" id="CP001032">
    <property type="protein sequence ID" value="ACB76149.1"/>
    <property type="molecule type" value="Genomic_DNA"/>
</dbReference>
<gene>
    <name evidence="2" type="ordered locus">Oter_2868</name>
</gene>
<dbReference type="OrthoDB" id="893153at2"/>
<name>B1ZX97_OPITP</name>
<dbReference type="Proteomes" id="UP000007013">
    <property type="component" value="Chromosome"/>
</dbReference>
<sequence length="135" mass="14889">METKTRIRLYLDDAAEPIGEYAAPVSFELDTRRLADGAHVLRIVSTDATGHEGLRLLPFTVRNGPAIDVEGVRDHQTVDGVLPLLINAYGKGDQKQFRLYGSETPRGIPAWVIVLIIGFVGWAAHYLITYASIKT</sequence>
<dbReference type="AlphaFoldDB" id="B1ZX97"/>
<dbReference type="RefSeq" id="WP_012375684.1">
    <property type="nucleotide sequence ID" value="NC_010571.1"/>
</dbReference>
<evidence type="ECO:0000313" key="2">
    <source>
        <dbReference type="EMBL" id="ACB76149.1"/>
    </source>
</evidence>
<evidence type="ECO:0000313" key="3">
    <source>
        <dbReference type="Proteomes" id="UP000007013"/>
    </source>
</evidence>
<feature type="transmembrane region" description="Helical" evidence="1">
    <location>
        <begin position="108"/>
        <end position="128"/>
    </location>
</feature>
<dbReference type="eggNOG" id="COG2010">
    <property type="taxonomic scope" value="Bacteria"/>
</dbReference>
<evidence type="ECO:0000256" key="1">
    <source>
        <dbReference type="SAM" id="Phobius"/>
    </source>
</evidence>
<dbReference type="STRING" id="452637.Oter_2868"/>
<keyword evidence="3" id="KW-1185">Reference proteome</keyword>
<keyword evidence="1" id="KW-0812">Transmembrane</keyword>